<dbReference type="PRINTS" id="PR01407">
    <property type="entry name" value="BUTYPHLNCDUF"/>
</dbReference>
<dbReference type="InterPro" id="IPR003599">
    <property type="entry name" value="Ig_sub"/>
</dbReference>
<keyword evidence="6 11" id="KW-0472">Membrane</keyword>
<keyword evidence="4" id="KW-0732">Signal</keyword>
<dbReference type="SUPFAM" id="SSF48726">
    <property type="entry name" value="Immunoglobulin"/>
    <property type="match status" value="2"/>
</dbReference>
<evidence type="ECO:0000256" key="1">
    <source>
        <dbReference type="ARBA" id="ARBA00004479"/>
    </source>
</evidence>
<gene>
    <name evidence="14" type="primary">Trim39_9</name>
    <name evidence="14" type="ORF">GTO95_0002529</name>
</gene>
<evidence type="ECO:0000256" key="8">
    <source>
        <dbReference type="ARBA" id="ARBA00023180"/>
    </source>
</evidence>
<dbReference type="Pfam" id="PF22705">
    <property type="entry name" value="C2-set_3"/>
    <property type="match status" value="1"/>
</dbReference>
<dbReference type="Pfam" id="PF07686">
    <property type="entry name" value="V-set"/>
    <property type="match status" value="1"/>
</dbReference>
<dbReference type="PANTHER" id="PTHR24100:SF149">
    <property type="entry name" value="BG-LIKE ANTIGEN 1-RELATED"/>
    <property type="match status" value="1"/>
</dbReference>
<feature type="transmembrane region" description="Helical" evidence="11">
    <location>
        <begin position="373"/>
        <end position="393"/>
    </location>
</feature>
<dbReference type="CDD" id="cd13733">
    <property type="entry name" value="SPRY_PRY_C-I_1"/>
    <property type="match status" value="1"/>
</dbReference>
<feature type="domain" description="Ig-like" evidence="13">
    <location>
        <begin position="101"/>
        <end position="222"/>
    </location>
</feature>
<feature type="non-terminal residue" evidence="14">
    <location>
        <position position="1"/>
    </location>
</feature>
<dbReference type="Pfam" id="PF00622">
    <property type="entry name" value="SPRY"/>
    <property type="match status" value="1"/>
</dbReference>
<dbReference type="EMBL" id="JAAWVO010014349">
    <property type="protein sequence ID" value="MBN3314146.1"/>
    <property type="molecule type" value="Genomic_DNA"/>
</dbReference>
<evidence type="ECO:0000256" key="10">
    <source>
        <dbReference type="SAM" id="MobiDB-lite"/>
    </source>
</evidence>
<evidence type="ECO:0000256" key="7">
    <source>
        <dbReference type="ARBA" id="ARBA00023157"/>
    </source>
</evidence>
<keyword evidence="8" id="KW-0325">Glycoprotein</keyword>
<dbReference type="InterPro" id="IPR006574">
    <property type="entry name" value="PRY"/>
</dbReference>
<proteinExistence type="inferred from homology"/>
<dbReference type="InterPro" id="IPR053896">
    <property type="entry name" value="BTN3A2-like_Ig-C"/>
</dbReference>
<dbReference type="PROSITE" id="PS50835">
    <property type="entry name" value="IG_LIKE"/>
    <property type="match status" value="2"/>
</dbReference>
<keyword evidence="3 11" id="KW-0812">Transmembrane</keyword>
<dbReference type="Gene3D" id="2.60.120.920">
    <property type="match status" value="1"/>
</dbReference>
<feature type="region of interest" description="Disordered" evidence="10">
    <location>
        <begin position="439"/>
        <end position="468"/>
    </location>
</feature>
<dbReference type="FunFam" id="2.60.120.920:FF:000004">
    <property type="entry name" value="Butyrophilin subfamily 1 member A1"/>
    <property type="match status" value="1"/>
</dbReference>
<evidence type="ECO:0000313" key="14">
    <source>
        <dbReference type="EMBL" id="MBN3314146.1"/>
    </source>
</evidence>
<sequence length="720" mass="79483">MGDAIQCYRDLCDKKTRGAALLPPHSYSYGYLGFNIAYRDVRHHPLVPCVSHHHHSVQNDNDCLSQSPPLLFLTRLSACQEKSLRSRAKDTEKDRPVAVDPDTEPVDVGFTLCLWSCPIEARWGGSVLLPCWLSPNQSAEGLELRWYRAGRFETPVAFQPGKDLVLKLDSDFQGRASLVAVEELQKGNVSLRIERVSLQDAGQFSCYVSSDQWYEDKSVLLRVTAVGMPPVLRVVPTEDRGRLNVSCVSEGWSPQPRLCWTDDTGANVSAPAPHYSTDPRGLVTASSWLPLAPGSHAWLACIVSHTAGQDGRESRVGLPHQTAVSVSVLTSLSPTEDSRSADWRTAFITLLVLMLLLVISAALFIWKHWKGEYVCVSILQALSGLLSTLPGGACLVKQFPVLPNLPQSFHILCPRIHTPSHPASQSALITQTDSVSLFSDQKHHSPTDKTAGKETEKEQLLGGEYEPADESQYRVQRAQGSSGLPVTRGRLGIPVKWGRMIDAADGPDEPSSLLLSVTRLVSRGLWCPICCDDGDQCLFCSPPVDVTLDVKTAHPLLKLTPDGKKVRDALDPDPARPDSPRRFRHHTCVLGCEGFSSGRQYWEVCLEQKQSWWVGVMAESAWEKQESTCSPRTGFWLLVSDVQGGFRASTDPPVPLPAELRPAKLGVFLDREGGQLSFFNAESRSRIFTFHLEQQEKLYPLFNPGTGDKNPLSICPVSRE</sequence>
<dbReference type="PANTHER" id="PTHR24100">
    <property type="entry name" value="BUTYROPHILIN"/>
    <property type="match status" value="1"/>
</dbReference>
<keyword evidence="9" id="KW-0393">Immunoglobulin domain</keyword>
<evidence type="ECO:0000256" key="5">
    <source>
        <dbReference type="ARBA" id="ARBA00022989"/>
    </source>
</evidence>
<evidence type="ECO:0000259" key="12">
    <source>
        <dbReference type="PROSITE" id="PS50188"/>
    </source>
</evidence>
<dbReference type="GO" id="GO:0001817">
    <property type="term" value="P:regulation of cytokine production"/>
    <property type="evidence" value="ECO:0007669"/>
    <property type="project" value="TreeGrafter"/>
</dbReference>
<dbReference type="Proteomes" id="UP000736164">
    <property type="component" value="Unassembled WGS sequence"/>
</dbReference>
<dbReference type="InterPro" id="IPR001870">
    <property type="entry name" value="B30.2/SPRY"/>
</dbReference>
<protein>
    <submittedName>
        <fullName evidence="14">TRI39 ligase</fullName>
    </submittedName>
</protein>
<keyword evidence="14" id="KW-0436">Ligase</keyword>
<evidence type="ECO:0000256" key="2">
    <source>
        <dbReference type="ARBA" id="ARBA00007591"/>
    </source>
</evidence>
<dbReference type="Pfam" id="PF13765">
    <property type="entry name" value="PRY"/>
    <property type="match status" value="1"/>
</dbReference>
<comment type="similarity">
    <text evidence="2">Belongs to the immunoglobulin superfamily. BTN/MOG family.</text>
</comment>
<dbReference type="PROSITE" id="PS50188">
    <property type="entry name" value="B302_SPRY"/>
    <property type="match status" value="1"/>
</dbReference>
<dbReference type="InterPro" id="IPR013783">
    <property type="entry name" value="Ig-like_fold"/>
</dbReference>
<dbReference type="InterPro" id="IPR036179">
    <property type="entry name" value="Ig-like_dom_sf"/>
</dbReference>
<name>A0A8J7NN55_ATRSP</name>
<dbReference type="InterPro" id="IPR050504">
    <property type="entry name" value="IgSF_BTN/MOG"/>
</dbReference>
<keyword evidence="5 11" id="KW-1133">Transmembrane helix</keyword>
<dbReference type="InterPro" id="IPR013320">
    <property type="entry name" value="ConA-like_dom_sf"/>
</dbReference>
<feature type="domain" description="Ig-like" evidence="13">
    <location>
        <begin position="229"/>
        <end position="317"/>
    </location>
</feature>
<keyword evidence="7" id="KW-1015">Disulfide bond</keyword>
<dbReference type="GO" id="GO:0009897">
    <property type="term" value="C:external side of plasma membrane"/>
    <property type="evidence" value="ECO:0007669"/>
    <property type="project" value="TreeGrafter"/>
</dbReference>
<dbReference type="AlphaFoldDB" id="A0A8J7NN55"/>
<dbReference type="InterPro" id="IPR007110">
    <property type="entry name" value="Ig-like_dom"/>
</dbReference>
<dbReference type="SMART" id="SM00409">
    <property type="entry name" value="IG"/>
    <property type="match status" value="1"/>
</dbReference>
<organism evidence="14 15">
    <name type="scientific">Atractosteus spatula</name>
    <name type="common">Alligator gar</name>
    <name type="synonym">Lepisosteus spatula</name>
    <dbReference type="NCBI Taxonomy" id="7917"/>
    <lineage>
        <taxon>Eukaryota</taxon>
        <taxon>Metazoa</taxon>
        <taxon>Chordata</taxon>
        <taxon>Craniata</taxon>
        <taxon>Vertebrata</taxon>
        <taxon>Euteleostomi</taxon>
        <taxon>Actinopterygii</taxon>
        <taxon>Neopterygii</taxon>
        <taxon>Holostei</taxon>
        <taxon>Semionotiformes</taxon>
        <taxon>Lepisosteidae</taxon>
        <taxon>Atractosteus</taxon>
    </lineage>
</organism>
<feature type="transmembrane region" description="Helical" evidence="11">
    <location>
        <begin position="343"/>
        <end position="366"/>
    </location>
</feature>
<comment type="subcellular location">
    <subcellularLocation>
        <location evidence="1">Membrane</location>
        <topology evidence="1">Single-pass type I membrane protein</topology>
    </subcellularLocation>
</comment>
<dbReference type="GO" id="GO:0005102">
    <property type="term" value="F:signaling receptor binding"/>
    <property type="evidence" value="ECO:0007669"/>
    <property type="project" value="TreeGrafter"/>
</dbReference>
<accession>A0A8J7NN55</accession>
<dbReference type="FunFam" id="2.60.40.10:FF:000142">
    <property type="entry name" value="V-set domain-containing T-cell activation inhibitor 1"/>
    <property type="match status" value="1"/>
</dbReference>
<evidence type="ECO:0000256" key="11">
    <source>
        <dbReference type="SAM" id="Phobius"/>
    </source>
</evidence>
<evidence type="ECO:0000256" key="3">
    <source>
        <dbReference type="ARBA" id="ARBA00022692"/>
    </source>
</evidence>
<evidence type="ECO:0000256" key="6">
    <source>
        <dbReference type="ARBA" id="ARBA00023136"/>
    </source>
</evidence>
<dbReference type="InterPro" id="IPR003877">
    <property type="entry name" value="SPRY_dom"/>
</dbReference>
<dbReference type="SMART" id="SM00449">
    <property type="entry name" value="SPRY"/>
    <property type="match status" value="1"/>
</dbReference>
<feature type="domain" description="B30.2/SPRY" evidence="12">
    <location>
        <begin position="525"/>
        <end position="720"/>
    </location>
</feature>
<reference evidence="14" key="1">
    <citation type="journal article" date="2021" name="Cell">
        <title>Tracing the genetic footprints of vertebrate landing in non-teleost ray-finned fishes.</title>
        <authorList>
            <person name="Bi X."/>
            <person name="Wang K."/>
            <person name="Yang L."/>
            <person name="Pan H."/>
            <person name="Jiang H."/>
            <person name="Wei Q."/>
            <person name="Fang M."/>
            <person name="Yu H."/>
            <person name="Zhu C."/>
            <person name="Cai Y."/>
            <person name="He Y."/>
            <person name="Gan X."/>
            <person name="Zeng H."/>
            <person name="Yu D."/>
            <person name="Zhu Y."/>
            <person name="Jiang H."/>
            <person name="Qiu Q."/>
            <person name="Yang H."/>
            <person name="Zhang Y.E."/>
            <person name="Wang W."/>
            <person name="Zhu M."/>
            <person name="He S."/>
            <person name="Zhang G."/>
        </authorList>
    </citation>
    <scope>NUCLEOTIDE SEQUENCE</scope>
    <source>
        <strain evidence="14">Allg_001</strain>
    </source>
</reference>
<evidence type="ECO:0000313" key="15">
    <source>
        <dbReference type="Proteomes" id="UP000736164"/>
    </source>
</evidence>
<dbReference type="Gene3D" id="2.60.40.10">
    <property type="entry name" value="Immunoglobulins"/>
    <property type="match status" value="2"/>
</dbReference>
<comment type="caution">
    <text evidence="14">The sequence shown here is derived from an EMBL/GenBank/DDBJ whole genome shotgun (WGS) entry which is preliminary data.</text>
</comment>
<dbReference type="InterPro" id="IPR003879">
    <property type="entry name" value="Butyrophylin_SPRY"/>
</dbReference>
<dbReference type="InterPro" id="IPR013106">
    <property type="entry name" value="Ig_V-set"/>
</dbReference>
<dbReference type="InterPro" id="IPR043136">
    <property type="entry name" value="B30.2/SPRY_sf"/>
</dbReference>
<keyword evidence="15" id="KW-1185">Reference proteome</keyword>
<feature type="compositionally biased region" description="Basic and acidic residues" evidence="10">
    <location>
        <begin position="440"/>
        <end position="459"/>
    </location>
</feature>
<dbReference type="GO" id="GO:0050863">
    <property type="term" value="P:regulation of T cell activation"/>
    <property type="evidence" value="ECO:0007669"/>
    <property type="project" value="UniProtKB-ARBA"/>
</dbReference>
<evidence type="ECO:0000256" key="9">
    <source>
        <dbReference type="ARBA" id="ARBA00023319"/>
    </source>
</evidence>
<dbReference type="GO" id="GO:0016874">
    <property type="term" value="F:ligase activity"/>
    <property type="evidence" value="ECO:0007669"/>
    <property type="project" value="UniProtKB-KW"/>
</dbReference>
<feature type="non-terminal residue" evidence="14">
    <location>
        <position position="720"/>
    </location>
</feature>
<dbReference type="GO" id="GO:1903037">
    <property type="term" value="P:regulation of leukocyte cell-cell adhesion"/>
    <property type="evidence" value="ECO:0007669"/>
    <property type="project" value="UniProtKB-ARBA"/>
</dbReference>
<evidence type="ECO:0000256" key="4">
    <source>
        <dbReference type="ARBA" id="ARBA00022729"/>
    </source>
</evidence>
<dbReference type="GO" id="GO:0050852">
    <property type="term" value="P:T cell receptor signaling pathway"/>
    <property type="evidence" value="ECO:0007669"/>
    <property type="project" value="TreeGrafter"/>
</dbReference>
<dbReference type="SUPFAM" id="SSF49899">
    <property type="entry name" value="Concanavalin A-like lectins/glucanases"/>
    <property type="match status" value="1"/>
</dbReference>
<evidence type="ECO:0000259" key="13">
    <source>
        <dbReference type="PROSITE" id="PS50835"/>
    </source>
</evidence>
<dbReference type="SMART" id="SM00589">
    <property type="entry name" value="PRY"/>
    <property type="match status" value="1"/>
</dbReference>